<dbReference type="InterPro" id="IPR003347">
    <property type="entry name" value="JmjC_dom"/>
</dbReference>
<evidence type="ECO:0000259" key="2">
    <source>
        <dbReference type="PROSITE" id="PS51183"/>
    </source>
</evidence>
<gene>
    <name evidence="4" type="ORF">B9Z19DRAFT_276028</name>
</gene>
<dbReference type="PROSITE" id="PS51184">
    <property type="entry name" value="JMJC"/>
    <property type="match status" value="1"/>
</dbReference>
<name>A0A2T7A927_TUBBO</name>
<dbReference type="GO" id="GO:0005634">
    <property type="term" value="C:nucleus"/>
    <property type="evidence" value="ECO:0007669"/>
    <property type="project" value="TreeGrafter"/>
</dbReference>
<evidence type="ECO:0000259" key="3">
    <source>
        <dbReference type="PROSITE" id="PS51184"/>
    </source>
</evidence>
<dbReference type="EMBL" id="NESQ01000002">
    <property type="protein sequence ID" value="PUU84238.1"/>
    <property type="molecule type" value="Genomic_DNA"/>
</dbReference>
<dbReference type="Gene3D" id="2.60.120.650">
    <property type="entry name" value="Cupin"/>
    <property type="match status" value="1"/>
</dbReference>
<dbReference type="AlphaFoldDB" id="A0A2T7A927"/>
<dbReference type="GO" id="GO:0051864">
    <property type="term" value="F:histone H3K36 demethylase activity"/>
    <property type="evidence" value="ECO:0007669"/>
    <property type="project" value="TreeGrafter"/>
</dbReference>
<evidence type="ECO:0000313" key="5">
    <source>
        <dbReference type="Proteomes" id="UP000244722"/>
    </source>
</evidence>
<dbReference type="InterPro" id="IPR003349">
    <property type="entry name" value="JmjN"/>
</dbReference>
<evidence type="ECO:0000313" key="4">
    <source>
        <dbReference type="EMBL" id="PUU84238.1"/>
    </source>
</evidence>
<reference evidence="4 5" key="1">
    <citation type="submission" date="2017-04" db="EMBL/GenBank/DDBJ databases">
        <title>Draft genome sequence of Tuber borchii Vittad., a whitish edible truffle.</title>
        <authorList>
            <consortium name="DOE Joint Genome Institute"/>
            <person name="Murat C."/>
            <person name="Kuo A."/>
            <person name="Barry K.W."/>
            <person name="Clum A."/>
            <person name="Dockter R.B."/>
            <person name="Fauchery L."/>
            <person name="Iotti M."/>
            <person name="Kohler A."/>
            <person name="Labutti K."/>
            <person name="Lindquist E.A."/>
            <person name="Lipzen A."/>
            <person name="Ohm R.A."/>
            <person name="Wang M."/>
            <person name="Grigoriev I.V."/>
            <person name="Zambonelli A."/>
            <person name="Martin F.M."/>
        </authorList>
    </citation>
    <scope>NUCLEOTIDE SEQUENCE [LARGE SCALE GENOMIC DNA]</scope>
    <source>
        <strain evidence="4 5">Tbo3840</strain>
    </source>
</reference>
<accession>A0A2T7A927</accession>
<dbReference type="SMART" id="SM00558">
    <property type="entry name" value="JmjC"/>
    <property type="match status" value="1"/>
</dbReference>
<sequence>MENPDTPPIMIAKHISHAGITFEVFRPEELPGIPIFGDPKQRRINSSTSSSCSSNGNNNKKRGADEEEQGWEKRRRTTIESQFFDRVFAGLETQVYDEGIRLPKLPDWLNAVREDQWDTRAPGVFLVRPSLEHFRSRFVEMMGLLEAIGVEMGVVKVKIPEGWNDPPPIPSSGSDGAPPDLELYTMTQRLPLHPSSKSNLTPIYHVTSSTKRTISASRWRDLIQTPTRPTAALSELKMCFRGRQWNSILTGIPRDGPTQYSSDNDITDDLRSYLSLSDPKLTSLPGNALHDNITAVTGIHTPYLYIGQAYTMFALHTEDYNALSLNYQHSGAPKSWRVCSPRSFTALEDFIAASVPNARNCSQFVRHQSIYLPRQTLEGVGVRSTLVRQFPGEMVITWPLAYHQGWNEGVNVNEACGYGNKRWRELFPEKAKRVKEGRGVNGGVVYRACGGRCVGGEQPVRLVYGGE</sequence>
<evidence type="ECO:0000256" key="1">
    <source>
        <dbReference type="SAM" id="MobiDB-lite"/>
    </source>
</evidence>
<dbReference type="SUPFAM" id="SSF51197">
    <property type="entry name" value="Clavaminate synthase-like"/>
    <property type="match status" value="1"/>
</dbReference>
<feature type="domain" description="JmjC" evidence="3">
    <location>
        <begin position="255"/>
        <end position="435"/>
    </location>
</feature>
<organism evidence="4 5">
    <name type="scientific">Tuber borchii</name>
    <name type="common">White truffle</name>
    <dbReference type="NCBI Taxonomy" id="42251"/>
    <lineage>
        <taxon>Eukaryota</taxon>
        <taxon>Fungi</taxon>
        <taxon>Dikarya</taxon>
        <taxon>Ascomycota</taxon>
        <taxon>Pezizomycotina</taxon>
        <taxon>Pezizomycetes</taxon>
        <taxon>Pezizales</taxon>
        <taxon>Tuberaceae</taxon>
        <taxon>Tuber</taxon>
    </lineage>
</organism>
<dbReference type="PROSITE" id="PS51183">
    <property type="entry name" value="JMJN"/>
    <property type="match status" value="1"/>
</dbReference>
<feature type="domain" description="JmjN" evidence="2">
    <location>
        <begin position="124"/>
        <end position="166"/>
    </location>
</feature>
<dbReference type="PANTHER" id="PTHR10694:SF7">
    <property type="entry name" value="[HISTONE H3]-TRIMETHYL-L-LYSINE(9) DEMETHYLASE"/>
    <property type="match status" value="1"/>
</dbReference>
<dbReference type="GO" id="GO:0010468">
    <property type="term" value="P:regulation of gene expression"/>
    <property type="evidence" value="ECO:0007669"/>
    <property type="project" value="TreeGrafter"/>
</dbReference>
<dbReference type="Proteomes" id="UP000244722">
    <property type="component" value="Unassembled WGS sequence"/>
</dbReference>
<dbReference type="GO" id="GO:0000785">
    <property type="term" value="C:chromatin"/>
    <property type="evidence" value="ECO:0007669"/>
    <property type="project" value="TreeGrafter"/>
</dbReference>
<dbReference type="OrthoDB" id="1678912at2759"/>
<feature type="compositionally biased region" description="Low complexity" evidence="1">
    <location>
        <begin position="45"/>
        <end position="58"/>
    </location>
</feature>
<dbReference type="STRING" id="42251.A0A2T7A927"/>
<comment type="caution">
    <text evidence="4">The sequence shown here is derived from an EMBL/GenBank/DDBJ whole genome shotgun (WGS) entry which is preliminary data.</text>
</comment>
<feature type="region of interest" description="Disordered" evidence="1">
    <location>
        <begin position="33"/>
        <end position="73"/>
    </location>
</feature>
<dbReference type="PANTHER" id="PTHR10694">
    <property type="entry name" value="LYSINE-SPECIFIC DEMETHYLASE"/>
    <property type="match status" value="1"/>
</dbReference>
<protein>
    <submittedName>
        <fullName evidence="4">JmjC domain, hydroxylase-domain-containing protein</fullName>
    </submittedName>
</protein>
<proteinExistence type="predicted"/>
<keyword evidence="5" id="KW-1185">Reference proteome</keyword>
<dbReference type="GO" id="GO:0032454">
    <property type="term" value="F:histone H3K9 demethylase activity"/>
    <property type="evidence" value="ECO:0007669"/>
    <property type="project" value="TreeGrafter"/>
</dbReference>
<dbReference type="Pfam" id="PF02373">
    <property type="entry name" value="JmjC"/>
    <property type="match status" value="1"/>
</dbReference>